<dbReference type="PANTHER" id="PTHR12526">
    <property type="entry name" value="GLYCOSYLTRANSFERASE"/>
    <property type="match status" value="1"/>
</dbReference>
<keyword evidence="1" id="KW-0328">Glycosyltransferase</keyword>
<organism evidence="3 4">
    <name type="scientific">Shimia abyssi</name>
    <dbReference type="NCBI Taxonomy" id="1662395"/>
    <lineage>
        <taxon>Bacteria</taxon>
        <taxon>Pseudomonadati</taxon>
        <taxon>Pseudomonadota</taxon>
        <taxon>Alphaproteobacteria</taxon>
        <taxon>Rhodobacterales</taxon>
        <taxon>Roseobacteraceae</taxon>
    </lineage>
</organism>
<evidence type="ECO:0000313" key="4">
    <source>
        <dbReference type="Proteomes" id="UP000240418"/>
    </source>
</evidence>
<evidence type="ECO:0000256" key="1">
    <source>
        <dbReference type="ARBA" id="ARBA00022676"/>
    </source>
</evidence>
<evidence type="ECO:0000256" key="2">
    <source>
        <dbReference type="ARBA" id="ARBA00022679"/>
    </source>
</evidence>
<dbReference type="PANTHER" id="PTHR12526:SF510">
    <property type="entry name" value="D-INOSITOL 3-PHOSPHATE GLYCOSYLTRANSFERASE"/>
    <property type="match status" value="1"/>
</dbReference>
<dbReference type="SUPFAM" id="SSF53756">
    <property type="entry name" value="UDP-Glycosyltransferase/glycogen phosphorylase"/>
    <property type="match status" value="1"/>
</dbReference>
<keyword evidence="4" id="KW-1185">Reference proteome</keyword>
<comment type="caution">
    <text evidence="3">The sequence shown here is derived from an EMBL/GenBank/DDBJ whole genome shotgun (WGS) entry which is preliminary data.</text>
</comment>
<dbReference type="Pfam" id="PF13692">
    <property type="entry name" value="Glyco_trans_1_4"/>
    <property type="match status" value="1"/>
</dbReference>
<dbReference type="EMBL" id="PYGJ01000016">
    <property type="protein sequence ID" value="PSL17568.1"/>
    <property type="molecule type" value="Genomic_DNA"/>
</dbReference>
<dbReference type="Proteomes" id="UP000240418">
    <property type="component" value="Unassembled WGS sequence"/>
</dbReference>
<reference evidence="3 4" key="1">
    <citation type="submission" date="2018-03" db="EMBL/GenBank/DDBJ databases">
        <title>Genomic Encyclopedia of Archaeal and Bacterial Type Strains, Phase II (KMG-II): from individual species to whole genera.</title>
        <authorList>
            <person name="Goeker M."/>
        </authorList>
    </citation>
    <scope>NUCLEOTIDE SEQUENCE [LARGE SCALE GENOMIC DNA]</scope>
    <source>
        <strain evidence="3 4">DSM 100673</strain>
    </source>
</reference>
<sequence length="447" mass="49957">MSKTDIPSTDPASAERPFRILWANRHCLLDTSSGASLSALQMLHQLNSRGMQVDILGATNFDNPSGALRFQPQIMDARRRRQRSFVHRDGRITHALVLTHHQKQGLMMSREDAYWHSLYQESLTYLKPDLVMYYGGFPADLLIPQEARMRGIPSAAYVVNGNYHGIRWCHDTDLILTDSEATAQLYKTRSDLTLHPVGTFIDPKRVVATDRTPERVLFVTPKPEKGAYIVAALALIMADRRPDITFEVVNARGDWNEAVQAAAQHLGKSNKPPQNVVVTPNTQDMRPVYGRAKVLLAPSLWWESGARVLCEAALNELPVIATTLGGTPEILGDAGIFLELPSKFHQKPHKKIPKLDDLEKIISTIERLYDDVSYYDACTSRTKKLIHSGKHSLDKNTDRLIDCLMPLLNKRAGDIDSKKYLLKHHKHGAPDLSASVPPIVSLSGTDV</sequence>
<gene>
    <name evidence="3" type="ORF">CLV88_11615</name>
</gene>
<dbReference type="Gene3D" id="3.40.50.2000">
    <property type="entry name" value="Glycogen Phosphorylase B"/>
    <property type="match status" value="1"/>
</dbReference>
<keyword evidence="2 3" id="KW-0808">Transferase</keyword>
<dbReference type="AlphaFoldDB" id="A0A2P8F768"/>
<proteinExistence type="predicted"/>
<dbReference type="RefSeq" id="WP_106609901.1">
    <property type="nucleotide sequence ID" value="NZ_PYGJ01000016.1"/>
</dbReference>
<dbReference type="GO" id="GO:0016757">
    <property type="term" value="F:glycosyltransferase activity"/>
    <property type="evidence" value="ECO:0007669"/>
    <property type="project" value="UniProtKB-KW"/>
</dbReference>
<evidence type="ECO:0000313" key="3">
    <source>
        <dbReference type="EMBL" id="PSL17568.1"/>
    </source>
</evidence>
<accession>A0A2P8F768</accession>
<dbReference type="OrthoDB" id="9790710at2"/>
<name>A0A2P8F768_9RHOB</name>
<protein>
    <submittedName>
        <fullName evidence="3">Glycosyltransferase involved in cell wall biosynthesis</fullName>
    </submittedName>
</protein>